<comment type="caution">
    <text evidence="1">The sequence shown here is derived from an EMBL/GenBank/DDBJ whole genome shotgun (WGS) entry which is preliminary data.</text>
</comment>
<evidence type="ECO:0000313" key="2">
    <source>
        <dbReference type="Proteomes" id="UP000234845"/>
    </source>
</evidence>
<keyword evidence="2" id="KW-1185">Reference proteome</keyword>
<dbReference type="Proteomes" id="UP000234845">
    <property type="component" value="Unassembled WGS sequence"/>
</dbReference>
<dbReference type="AlphaFoldDB" id="A0A2N5Y4P9"/>
<evidence type="ECO:0008006" key="3">
    <source>
        <dbReference type="Google" id="ProtNLM"/>
    </source>
</evidence>
<organism evidence="1 2">
    <name type="scientific">Kineobactrum sediminis</name>
    <dbReference type="NCBI Taxonomy" id="1905677"/>
    <lineage>
        <taxon>Bacteria</taxon>
        <taxon>Pseudomonadati</taxon>
        <taxon>Pseudomonadota</taxon>
        <taxon>Gammaproteobacteria</taxon>
        <taxon>Cellvibrionales</taxon>
        <taxon>Halieaceae</taxon>
        <taxon>Kineobactrum</taxon>
    </lineage>
</organism>
<dbReference type="EMBL" id="PKLZ01000003">
    <property type="protein sequence ID" value="PLW83352.1"/>
    <property type="molecule type" value="Genomic_DNA"/>
</dbReference>
<name>A0A2N5Y4P9_9GAMM</name>
<reference evidence="2" key="1">
    <citation type="submission" date="2017-11" db="EMBL/GenBank/DDBJ databases">
        <title>The draft genome sequence of Chromatocurvus sp. F02.</title>
        <authorList>
            <person name="Du Z.-J."/>
            <person name="Chang Y.-Q."/>
        </authorList>
    </citation>
    <scope>NUCLEOTIDE SEQUENCE [LARGE SCALE GENOMIC DNA]</scope>
    <source>
        <strain evidence="2">F02</strain>
    </source>
</reference>
<accession>A0A2N5Y4P9</accession>
<sequence>MGVDKFFDLILNEHLVFNRADNFTDKNELLFDWISLDQHASGNELKQTEFDQRCKSLKESAFVSSWSAQKNESFGLWKVYLGGNNPGVAIKTNYQDLIKSFPSSRFDIVSGRVRYHTPTRGKAFDYMVQLDDEQLIGTKYAGYSYEHEVRLFLIPPSTNFGGQKIVQIPVSLDSLIHEIWLSPWIASWFQSTFNEIVDRLRPSILERIRPSRLNDNG</sequence>
<protein>
    <recommendedName>
        <fullName evidence="3">DUF2971 domain-containing protein</fullName>
    </recommendedName>
</protein>
<gene>
    <name evidence="1" type="ORF">CWI75_08125</name>
</gene>
<proteinExistence type="predicted"/>
<evidence type="ECO:0000313" key="1">
    <source>
        <dbReference type="EMBL" id="PLW83352.1"/>
    </source>
</evidence>